<feature type="domain" description="N-acetyltransferase" evidence="1">
    <location>
        <begin position="85"/>
        <end position="240"/>
    </location>
</feature>
<dbReference type="InterPro" id="IPR016181">
    <property type="entry name" value="Acyl_CoA_acyltransferase"/>
</dbReference>
<name>D2PTC6_KRIFD</name>
<keyword evidence="2" id="KW-0808">Transferase</keyword>
<dbReference type="Proteomes" id="UP000007967">
    <property type="component" value="Chromosome"/>
</dbReference>
<dbReference type="GO" id="GO:0016747">
    <property type="term" value="F:acyltransferase activity, transferring groups other than amino-acyl groups"/>
    <property type="evidence" value="ECO:0007669"/>
    <property type="project" value="InterPro"/>
</dbReference>
<dbReference type="EMBL" id="CP001736">
    <property type="protein sequence ID" value="ADB29442.1"/>
    <property type="molecule type" value="Genomic_DNA"/>
</dbReference>
<dbReference type="HOGENOM" id="CLU_104058_0_0_11"/>
<dbReference type="Gene3D" id="3.40.630.30">
    <property type="match status" value="1"/>
</dbReference>
<sequence>MRELLTPAELVEAAEGDLIPVWAGQGRLGADVRAWYAEGAVAVAAPDLSRRDRLAVAGPVDALAPLVEQVLEIVGPGFRPFGEEPLIRGLTERVPGLSFRAAFGWMETDAAPAETTTARWLPDDRGVAELLDEASPTSYAWPGSTGVRRWAAIADDRDALVSVAADAWSAPEVGFLAGVATRPVARGRGLSRQVCAFVTAELVKQHGRAALMVDAENAAAIAVYQRLGYRYRPVAAAHHA</sequence>
<evidence type="ECO:0000313" key="3">
    <source>
        <dbReference type="Proteomes" id="UP000007967"/>
    </source>
</evidence>
<accession>D2PTC6</accession>
<evidence type="ECO:0000313" key="2">
    <source>
        <dbReference type="EMBL" id="ADB29442.1"/>
    </source>
</evidence>
<dbReference type="InterPro" id="IPR013653">
    <property type="entry name" value="GCN5-like_dom"/>
</dbReference>
<dbReference type="eggNOG" id="COG3393">
    <property type="taxonomic scope" value="Bacteria"/>
</dbReference>
<dbReference type="PROSITE" id="PS51186">
    <property type="entry name" value="GNAT"/>
    <property type="match status" value="1"/>
</dbReference>
<dbReference type="KEGG" id="kfl:Kfla_0318"/>
<dbReference type="InterPro" id="IPR000182">
    <property type="entry name" value="GNAT_dom"/>
</dbReference>
<dbReference type="SUPFAM" id="SSF55729">
    <property type="entry name" value="Acyl-CoA N-acyltransferases (Nat)"/>
    <property type="match status" value="1"/>
</dbReference>
<gene>
    <name evidence="2" type="ordered locus">Kfla_0318</name>
</gene>
<reference evidence="2 3" key="2">
    <citation type="journal article" date="2010" name="Stand. Genomic Sci.">
        <title>Complete genome sequence of Kribbella flavida type strain (IFO 14399).</title>
        <authorList>
            <person name="Pukall R."/>
            <person name="Lapidus A."/>
            <person name="Glavina Del Rio T."/>
            <person name="Copeland A."/>
            <person name="Tice H."/>
            <person name="Cheng J.-F."/>
            <person name="Lucas S."/>
            <person name="Chen F."/>
            <person name="Nolan M."/>
            <person name="LaButti K."/>
            <person name="Pati A."/>
            <person name="Ivanova N."/>
            <person name="Mavrommatis K."/>
            <person name="Mikhailova N."/>
            <person name="Pitluck S."/>
            <person name="Bruce D."/>
            <person name="Goodwin L."/>
            <person name="Land M."/>
            <person name="Hauser L."/>
            <person name="Chang Y.-J."/>
            <person name="Jeffries C.D."/>
            <person name="Chen A."/>
            <person name="Palaniappan K."/>
            <person name="Chain P."/>
            <person name="Rohde M."/>
            <person name="Goeker M."/>
            <person name="Bristow J."/>
            <person name="Eisen J.A."/>
            <person name="Markowitz V."/>
            <person name="Hugenholtz P."/>
            <person name="Kyrpides N.C."/>
            <person name="Klenk H.-P."/>
            <person name="Brettin T."/>
        </authorList>
    </citation>
    <scope>NUCLEOTIDE SEQUENCE [LARGE SCALE GENOMIC DNA]</scope>
    <source>
        <strain evidence="3">DSM 17836 / JCM 10339 / NBRC 14399</strain>
    </source>
</reference>
<dbReference type="Pfam" id="PF08445">
    <property type="entry name" value="FR47"/>
    <property type="match status" value="1"/>
</dbReference>
<evidence type="ECO:0000259" key="1">
    <source>
        <dbReference type="PROSITE" id="PS51186"/>
    </source>
</evidence>
<protein>
    <submittedName>
        <fullName evidence="2">GCN5-related N-acetyltransferase</fullName>
    </submittedName>
</protein>
<proteinExistence type="predicted"/>
<dbReference type="AlphaFoldDB" id="D2PTC6"/>
<dbReference type="RefSeq" id="WP_012917999.1">
    <property type="nucleotide sequence ID" value="NC_013729.1"/>
</dbReference>
<reference evidence="3" key="1">
    <citation type="submission" date="2009-09" db="EMBL/GenBank/DDBJ databases">
        <title>The complete genome of Kribbella flavida DSM 17836.</title>
        <authorList>
            <consortium name="US DOE Joint Genome Institute (JGI-PGF)"/>
            <person name="Lucas S."/>
            <person name="Copeland A."/>
            <person name="Lapidus A."/>
            <person name="Glavina del Rio T."/>
            <person name="Dalin E."/>
            <person name="Tice H."/>
            <person name="Bruce D."/>
            <person name="Goodwin L."/>
            <person name="Pitluck S."/>
            <person name="Kyrpides N."/>
            <person name="Mavromatis K."/>
            <person name="Ivanova N."/>
            <person name="Saunders E."/>
            <person name="Brettin T."/>
            <person name="Detter J.C."/>
            <person name="Han C."/>
            <person name="Larimer F."/>
            <person name="Land M."/>
            <person name="Hauser L."/>
            <person name="Markowitz V."/>
            <person name="Cheng J.-F."/>
            <person name="Hugenholtz P."/>
            <person name="Woyke T."/>
            <person name="Wu D."/>
            <person name="Pukall R."/>
            <person name="Klenk H.-P."/>
            <person name="Eisen J.A."/>
        </authorList>
    </citation>
    <scope>NUCLEOTIDE SEQUENCE [LARGE SCALE GENOMIC DNA]</scope>
    <source>
        <strain evidence="3">DSM 17836 / JCM 10339 / NBRC 14399</strain>
    </source>
</reference>
<keyword evidence="3" id="KW-1185">Reference proteome</keyword>
<organism evidence="2 3">
    <name type="scientific">Kribbella flavida (strain DSM 17836 / JCM 10339 / NBRC 14399)</name>
    <dbReference type="NCBI Taxonomy" id="479435"/>
    <lineage>
        <taxon>Bacteria</taxon>
        <taxon>Bacillati</taxon>
        <taxon>Actinomycetota</taxon>
        <taxon>Actinomycetes</taxon>
        <taxon>Propionibacteriales</taxon>
        <taxon>Kribbellaceae</taxon>
        <taxon>Kribbella</taxon>
    </lineage>
</organism>
<dbReference type="STRING" id="479435.Kfla_0318"/>